<dbReference type="GO" id="GO:0052689">
    <property type="term" value="F:carboxylic ester hydrolase activity"/>
    <property type="evidence" value="ECO:0007669"/>
    <property type="project" value="UniProtKB-KW"/>
</dbReference>
<dbReference type="EMBL" id="PDGH01000100">
    <property type="protein sequence ID" value="POB47644.1"/>
    <property type="molecule type" value="Genomic_DNA"/>
</dbReference>
<dbReference type="SUPFAM" id="SSF53474">
    <property type="entry name" value="alpha/beta-Hydrolases"/>
    <property type="match status" value="1"/>
</dbReference>
<comment type="similarity">
    <text evidence="1 7">Belongs to the esterase D family.</text>
</comment>
<organism evidence="8 9">
    <name type="scientific">Vibrio vulnificus</name>
    <dbReference type="NCBI Taxonomy" id="672"/>
    <lineage>
        <taxon>Bacteria</taxon>
        <taxon>Pseudomonadati</taxon>
        <taxon>Pseudomonadota</taxon>
        <taxon>Gammaproteobacteria</taxon>
        <taxon>Vibrionales</taxon>
        <taxon>Vibrionaceae</taxon>
        <taxon>Vibrio</taxon>
    </lineage>
</organism>
<dbReference type="Pfam" id="PF00756">
    <property type="entry name" value="Esterase"/>
    <property type="match status" value="1"/>
</dbReference>
<keyword evidence="3 7" id="KW-0378">Hydrolase</keyword>
<dbReference type="Gene3D" id="3.40.50.1820">
    <property type="entry name" value="alpha/beta hydrolase"/>
    <property type="match status" value="1"/>
</dbReference>
<feature type="active site" description="Charge relay system" evidence="6">
    <location>
        <position position="226"/>
    </location>
</feature>
<comment type="caution">
    <text evidence="8">The sequence shown here is derived from an EMBL/GenBank/DDBJ whole genome shotgun (WGS) entry which is preliminary data.</text>
</comment>
<dbReference type="GO" id="GO:0005829">
    <property type="term" value="C:cytosol"/>
    <property type="evidence" value="ECO:0007669"/>
    <property type="project" value="TreeGrafter"/>
</dbReference>
<evidence type="ECO:0000256" key="6">
    <source>
        <dbReference type="PIRSR" id="PIRSR614186-1"/>
    </source>
</evidence>
<evidence type="ECO:0000256" key="3">
    <source>
        <dbReference type="ARBA" id="ARBA00022801"/>
    </source>
</evidence>
<reference evidence="8 9" key="1">
    <citation type="journal article" date="2018" name="Front. Microbiol.">
        <title>Phylogeny of Vibrio vulnificus from the Analysis of the Core-Genome: Implications for Intra-Species Taxonomy.</title>
        <authorList>
            <person name="Roig F.J."/>
            <person name="Gonzalez-Candelas F."/>
            <person name="Sanjuan E."/>
            <person name="Fouz B."/>
            <person name="Feil E.J."/>
            <person name="Llorens C."/>
            <person name="Baker-Austin C."/>
            <person name="Oliver J.D."/>
            <person name="Danin-Poleg Y."/>
            <person name="Gibas C.J."/>
            <person name="Kashi Y."/>
            <person name="Gulig P.A."/>
            <person name="Morrison S.S."/>
            <person name="Amaro C."/>
        </authorList>
    </citation>
    <scope>NUCLEOTIDE SEQUENCE [LARGE SCALE GENOMIC DNA]</scope>
    <source>
        <strain evidence="8 9">CECT4608</strain>
    </source>
</reference>
<dbReference type="PANTHER" id="PTHR10061:SF1">
    <property type="entry name" value="S-FORMYLGLUTATHIONE HYDROLASE YEIG"/>
    <property type="match status" value="1"/>
</dbReference>
<name>A0A2S3R2N9_VIBVL</name>
<evidence type="ECO:0000313" key="9">
    <source>
        <dbReference type="Proteomes" id="UP000237466"/>
    </source>
</evidence>
<protein>
    <recommendedName>
        <fullName evidence="5 7">S-formylglutathione hydrolase</fullName>
        <ecNumber evidence="5 7">3.1.2.12</ecNumber>
    </recommendedName>
</protein>
<dbReference type="EC" id="3.1.2.12" evidence="5 7"/>
<keyword evidence="2 7" id="KW-0719">Serine esterase</keyword>
<feature type="active site" description="Charge relay system" evidence="6">
    <location>
        <position position="259"/>
    </location>
</feature>
<accession>A0A2S3R2N9</accession>
<dbReference type="InterPro" id="IPR014186">
    <property type="entry name" value="S-formylglutathione_hydrol"/>
</dbReference>
<dbReference type="AlphaFoldDB" id="A0A2S3R2N9"/>
<evidence type="ECO:0000256" key="7">
    <source>
        <dbReference type="RuleBase" id="RU363068"/>
    </source>
</evidence>
<gene>
    <name evidence="8" type="primary">fghA</name>
    <name evidence="8" type="ORF">CRN52_11760</name>
</gene>
<dbReference type="GO" id="GO:0046294">
    <property type="term" value="P:formaldehyde catabolic process"/>
    <property type="evidence" value="ECO:0007669"/>
    <property type="project" value="InterPro"/>
</dbReference>
<evidence type="ECO:0000256" key="1">
    <source>
        <dbReference type="ARBA" id="ARBA00005622"/>
    </source>
</evidence>
<dbReference type="NCBIfam" id="TIGR02821">
    <property type="entry name" value="fghA_ester_D"/>
    <property type="match status" value="1"/>
</dbReference>
<dbReference type="PANTHER" id="PTHR10061">
    <property type="entry name" value="S-FORMYLGLUTATHIONE HYDROLASE"/>
    <property type="match status" value="1"/>
</dbReference>
<proteinExistence type="inferred from homology"/>
<evidence type="ECO:0000256" key="4">
    <source>
        <dbReference type="ARBA" id="ARBA00047590"/>
    </source>
</evidence>
<dbReference type="InterPro" id="IPR000801">
    <property type="entry name" value="Esterase-like"/>
</dbReference>
<evidence type="ECO:0000313" key="8">
    <source>
        <dbReference type="EMBL" id="POB47644.1"/>
    </source>
</evidence>
<dbReference type="RefSeq" id="WP_065090690.1">
    <property type="nucleotide sequence ID" value="NZ_CP012739.1"/>
</dbReference>
<comment type="function">
    <text evidence="7">Serine hydrolase involved in the detoxification of formaldehyde.</text>
</comment>
<feature type="active site" description="Charge relay system" evidence="6">
    <location>
        <position position="150"/>
    </location>
</feature>
<comment type="catalytic activity">
    <reaction evidence="4 7">
        <text>S-formylglutathione + H2O = formate + glutathione + H(+)</text>
        <dbReference type="Rhea" id="RHEA:14961"/>
        <dbReference type="ChEBI" id="CHEBI:15377"/>
        <dbReference type="ChEBI" id="CHEBI:15378"/>
        <dbReference type="ChEBI" id="CHEBI:15740"/>
        <dbReference type="ChEBI" id="CHEBI:57688"/>
        <dbReference type="ChEBI" id="CHEBI:57925"/>
        <dbReference type="EC" id="3.1.2.12"/>
    </reaction>
</comment>
<sequence length="281" mass="31796">MVLTHLSQSKVFQGWHKQYQHHSSTLNCEMRFAIFLPPQATNHHKVPVLYWLSGLTCSDENFMQKAAAFEKAAELGMAIVAPDTSPRGEGVADDPDGHYDLGLGAGFYLNATQTPWKKHYQMYDYIVSELPQLIEANFPVTEKRAIAGHSMGGHGALTIGIRNPERYCSISAFSPICHPTKVPWGQKAFRHYLGEETGQWAQYDAVELLKEHRLTRPLLVDQGAADPFLEEQLQIETLQQALQNAPAHTQIRLQPGYDHSYFFIQSFIADHLAFHWQHLST</sequence>
<dbReference type="Proteomes" id="UP000237466">
    <property type="component" value="Unassembled WGS sequence"/>
</dbReference>
<evidence type="ECO:0000256" key="5">
    <source>
        <dbReference type="NCBIfam" id="TIGR02821"/>
    </source>
</evidence>
<dbReference type="GO" id="GO:0018738">
    <property type="term" value="F:S-formylglutathione hydrolase activity"/>
    <property type="evidence" value="ECO:0007669"/>
    <property type="project" value="UniProtKB-UniRule"/>
</dbReference>
<dbReference type="InterPro" id="IPR029058">
    <property type="entry name" value="AB_hydrolase_fold"/>
</dbReference>
<evidence type="ECO:0000256" key="2">
    <source>
        <dbReference type="ARBA" id="ARBA00022487"/>
    </source>
</evidence>
<dbReference type="FunFam" id="3.40.50.1820:FF:000002">
    <property type="entry name" value="S-formylglutathione hydrolase"/>
    <property type="match status" value="1"/>
</dbReference>